<sequence length="511" mass="58369">MSNRRFEMYEYRQALVRMRLGESDRQIAKTGLMGRRKLAHVRETAESQGWLNPAASVPADADLASFFPGRASKQPSTSSIIPFQDDVRDWVKQGVAGCTIHQALIRKHGFTGAYSSVRRFIAKIKEVTPAATVMLDFAPGDAVQVDFGAGPEITDAFTGEVIKTHFFVMTLAWSRHQYAEIVRDQKIETWLGCHRRAFEFFGGVPARVIIDNPKCAITKACYHDPVVQRSYAEFAESYGFLVSPCPPRDPQKKGRVEAGVKYIKNNFMPLRDFRSLRDANDQLLDWVMSTAGNRNHGTTKEQPLAMFVETEKHVLRSLPDVPTELAIWGKVKLHGNCHVEFRRCYYSAPYRLVHQFLWLRATEKTVQIFYDNELVAIHPRLSRPGSKSTVQEHLPPEAQAYNMHDPQWCLRQSEKVGIACREFIDALFAHKVLDNLRAAQATLTFKKKYGAKRLEAACRRALDHHAPHYNTVKRILEKGLDVLPRPVFHEEVKEIYKGKSKYCRELRGILQ</sequence>
<dbReference type="Pfam" id="PF22483">
    <property type="entry name" value="Mu-transpos_C_2"/>
    <property type="match status" value="1"/>
</dbReference>
<dbReference type="Gene3D" id="3.30.420.10">
    <property type="entry name" value="Ribonuclease H-like superfamily/Ribonuclease H"/>
    <property type="match status" value="1"/>
</dbReference>
<proteinExistence type="inferred from homology"/>
<evidence type="ECO:0000259" key="2">
    <source>
        <dbReference type="PROSITE" id="PS50994"/>
    </source>
</evidence>
<dbReference type="HOGENOM" id="CLU_020626_11_2_7"/>
<name>C4XHM8_SOLM1</name>
<evidence type="ECO:0000313" key="4">
    <source>
        <dbReference type="Proteomes" id="UP000009071"/>
    </source>
</evidence>
<dbReference type="InterPro" id="IPR054353">
    <property type="entry name" value="IstA-like_C"/>
</dbReference>
<accession>C4XHM8</accession>
<dbReference type="InterPro" id="IPR012337">
    <property type="entry name" value="RNaseH-like_sf"/>
</dbReference>
<dbReference type="KEGG" id="dma:DMR_29110"/>
<dbReference type="Proteomes" id="UP000009071">
    <property type="component" value="Chromosome"/>
</dbReference>
<reference evidence="3 4" key="1">
    <citation type="journal article" date="2009" name="Genome Res.">
        <title>Whole genome sequence of Desulfovibrio magneticus strain RS-1 revealed common gene clusters in magnetotactic bacteria.</title>
        <authorList>
            <person name="Nakazawa H."/>
            <person name="Arakaki A."/>
            <person name="Narita-Yamada S."/>
            <person name="Yashiro I."/>
            <person name="Jinno K."/>
            <person name="Aoki N."/>
            <person name="Tsuruyama A."/>
            <person name="Okamura Y."/>
            <person name="Tanikawa S."/>
            <person name="Fujita N."/>
            <person name="Takeyama H."/>
            <person name="Matsunaga T."/>
        </authorList>
    </citation>
    <scope>NUCLEOTIDE SEQUENCE [LARGE SCALE GENOMIC DNA]</scope>
    <source>
        <strain evidence="4">ATCC 700980 / DSM 13731 / RS-1</strain>
    </source>
</reference>
<dbReference type="PANTHER" id="PTHR35004">
    <property type="entry name" value="TRANSPOSASE RV3428C-RELATED"/>
    <property type="match status" value="1"/>
</dbReference>
<dbReference type="STRING" id="573370.DMR_29110"/>
<dbReference type="SUPFAM" id="SSF53098">
    <property type="entry name" value="Ribonuclease H-like"/>
    <property type="match status" value="1"/>
</dbReference>
<dbReference type="PANTHER" id="PTHR35004:SF8">
    <property type="entry name" value="TRANSPOSASE RV3428C-RELATED"/>
    <property type="match status" value="1"/>
</dbReference>
<protein>
    <submittedName>
        <fullName evidence="3">Transposase orfA for insertion sequence element</fullName>
    </submittedName>
</protein>
<evidence type="ECO:0000256" key="1">
    <source>
        <dbReference type="ARBA" id="ARBA00009277"/>
    </source>
</evidence>
<organism evidence="3 4">
    <name type="scientific">Solidesulfovibrio magneticus (strain ATCC 700980 / DSM 13731 / RS-1)</name>
    <name type="common">Desulfovibrio magneticus</name>
    <dbReference type="NCBI Taxonomy" id="573370"/>
    <lineage>
        <taxon>Bacteria</taxon>
        <taxon>Pseudomonadati</taxon>
        <taxon>Thermodesulfobacteriota</taxon>
        <taxon>Desulfovibrionia</taxon>
        <taxon>Desulfovibrionales</taxon>
        <taxon>Desulfovibrionaceae</taxon>
        <taxon>Solidesulfovibrio</taxon>
    </lineage>
</organism>
<dbReference type="InterPro" id="IPR001584">
    <property type="entry name" value="Integrase_cat-core"/>
</dbReference>
<comment type="similarity">
    <text evidence="1">Belongs to the transposase IS21/IS408/IS1162 family.</text>
</comment>
<dbReference type="eggNOG" id="COG4584">
    <property type="taxonomic scope" value="Bacteria"/>
</dbReference>
<dbReference type="GO" id="GO:0015074">
    <property type="term" value="P:DNA integration"/>
    <property type="evidence" value="ECO:0007669"/>
    <property type="project" value="InterPro"/>
</dbReference>
<feature type="domain" description="Integrase catalytic" evidence="2">
    <location>
        <begin position="135"/>
        <end position="311"/>
    </location>
</feature>
<dbReference type="AlphaFoldDB" id="C4XHM8"/>
<dbReference type="InterPro" id="IPR036397">
    <property type="entry name" value="RNaseH_sf"/>
</dbReference>
<dbReference type="OrthoDB" id="9798623at2"/>
<dbReference type="Pfam" id="PF00665">
    <property type="entry name" value="rve"/>
    <property type="match status" value="1"/>
</dbReference>
<gene>
    <name evidence="3" type="ordered locus">DMR_29110</name>
</gene>
<dbReference type="NCBIfam" id="NF033546">
    <property type="entry name" value="transpos_IS21"/>
    <property type="match status" value="1"/>
</dbReference>
<keyword evidence="4" id="KW-1185">Reference proteome</keyword>
<dbReference type="GO" id="GO:0003676">
    <property type="term" value="F:nucleic acid binding"/>
    <property type="evidence" value="ECO:0007669"/>
    <property type="project" value="InterPro"/>
</dbReference>
<evidence type="ECO:0000313" key="3">
    <source>
        <dbReference type="EMBL" id="BAH76402.1"/>
    </source>
</evidence>
<dbReference type="EMBL" id="AP010904">
    <property type="protein sequence ID" value="BAH76402.1"/>
    <property type="molecule type" value="Genomic_DNA"/>
</dbReference>
<dbReference type="PROSITE" id="PS50994">
    <property type="entry name" value="INTEGRASE"/>
    <property type="match status" value="1"/>
</dbReference>